<sequence length="207" mass="23755">MKSLIWKELRLVRSRWQKTIFILFILAALSLYATFSLKTLSIPMKFNFILGVTSIIFMSEIIFESIKSDKNNKTLEKLLPLFSLGKIIMAKTIFGMVTASLVSIIYSSVFFIYFVLLSSYPHFEILISISLLPIINLLFGNIFTILVLLIDNMFVNKLFTMTGTILYILLFSNIKDLKFVFMLVGILLIIVFLLNIAIKKRSAENIL</sequence>
<keyword evidence="1" id="KW-0812">Transmembrane</keyword>
<feature type="transmembrane region" description="Helical" evidence="1">
    <location>
        <begin position="157"/>
        <end position="174"/>
    </location>
</feature>
<dbReference type="Proteomes" id="UP000194911">
    <property type="component" value="Unassembled WGS sequence"/>
</dbReference>
<keyword evidence="1" id="KW-0472">Membrane</keyword>
<dbReference type="RefSeq" id="WP_000838540.1">
    <property type="nucleotide sequence ID" value="NZ_NFDQ01000062.1"/>
</dbReference>
<keyword evidence="1" id="KW-1133">Transmembrane helix</keyword>
<feature type="transmembrane region" description="Helical" evidence="1">
    <location>
        <begin position="180"/>
        <end position="198"/>
    </location>
</feature>
<reference evidence="2 3" key="1">
    <citation type="submission" date="2016-10" db="EMBL/GenBank/DDBJ databases">
        <title>Comparative genomics of Bacillus thuringiensis reveals a path to pathogens against multiple invertebrate hosts.</title>
        <authorList>
            <person name="Zheng J."/>
            <person name="Gao Q."/>
            <person name="Liu H."/>
            <person name="Peng D."/>
            <person name="Ruan L."/>
            <person name="Sun M."/>
        </authorList>
    </citation>
    <scope>NUCLEOTIDE SEQUENCE [LARGE SCALE GENOMIC DNA]</scope>
    <source>
        <strain evidence="2">BGSC 4CE1</strain>
    </source>
</reference>
<feature type="transmembrane region" description="Helical" evidence="1">
    <location>
        <begin position="20"/>
        <end position="40"/>
    </location>
</feature>
<evidence type="ECO:0000256" key="1">
    <source>
        <dbReference type="SAM" id="Phobius"/>
    </source>
</evidence>
<name>A0A243CVR5_BACTU</name>
<comment type="caution">
    <text evidence="2">The sequence shown here is derived from an EMBL/GenBank/DDBJ whole genome shotgun (WGS) entry which is preliminary data.</text>
</comment>
<evidence type="ECO:0000313" key="2">
    <source>
        <dbReference type="EMBL" id="OTY74914.1"/>
    </source>
</evidence>
<accession>A0A243CVR5</accession>
<feature type="transmembrane region" description="Helical" evidence="1">
    <location>
        <begin position="87"/>
        <end position="113"/>
    </location>
</feature>
<feature type="transmembrane region" description="Helical" evidence="1">
    <location>
        <begin position="46"/>
        <end position="66"/>
    </location>
</feature>
<feature type="transmembrane region" description="Helical" evidence="1">
    <location>
        <begin position="125"/>
        <end position="150"/>
    </location>
</feature>
<gene>
    <name evidence="2" type="ORF">BK749_14710</name>
</gene>
<dbReference type="AlphaFoldDB" id="A0A243CVR5"/>
<organism evidence="2 3">
    <name type="scientific">Bacillus thuringiensis serovar vazensis</name>
    <dbReference type="NCBI Taxonomy" id="180867"/>
    <lineage>
        <taxon>Bacteria</taxon>
        <taxon>Bacillati</taxon>
        <taxon>Bacillota</taxon>
        <taxon>Bacilli</taxon>
        <taxon>Bacillales</taxon>
        <taxon>Bacillaceae</taxon>
        <taxon>Bacillus</taxon>
        <taxon>Bacillus cereus group</taxon>
    </lineage>
</organism>
<dbReference type="EMBL" id="NFDQ01000062">
    <property type="protein sequence ID" value="OTY74914.1"/>
    <property type="molecule type" value="Genomic_DNA"/>
</dbReference>
<evidence type="ECO:0000313" key="3">
    <source>
        <dbReference type="Proteomes" id="UP000194911"/>
    </source>
</evidence>
<protein>
    <submittedName>
        <fullName evidence="2">ABC transporter permease</fullName>
    </submittedName>
</protein>
<proteinExistence type="predicted"/>